<dbReference type="SUPFAM" id="SSF57850">
    <property type="entry name" value="RING/U-box"/>
    <property type="match status" value="1"/>
</dbReference>
<feature type="transmembrane region" description="Helical" evidence="6">
    <location>
        <begin position="2373"/>
        <end position="2395"/>
    </location>
</feature>
<evidence type="ECO:0000256" key="4">
    <source>
        <dbReference type="PROSITE-ProRule" id="PRU00322"/>
    </source>
</evidence>
<dbReference type="InterPro" id="IPR013083">
    <property type="entry name" value="Znf_RING/FYVE/PHD"/>
</dbReference>
<dbReference type="InterPro" id="IPR012664">
    <property type="entry name" value="CHP02452"/>
</dbReference>
<dbReference type="Pfam" id="PF10021">
    <property type="entry name" value="PARG_cat_microb"/>
    <property type="match status" value="1"/>
</dbReference>
<feature type="transmembrane region" description="Helical" evidence="6">
    <location>
        <begin position="1934"/>
        <end position="1953"/>
    </location>
</feature>
<dbReference type="Gene3D" id="3.30.40.10">
    <property type="entry name" value="Zinc/RING finger domain, C3HC4 (zinc finger)"/>
    <property type="match status" value="1"/>
</dbReference>
<gene>
    <name evidence="9" type="ORF">LUA448_LOCUS22912</name>
</gene>
<feature type="transmembrane region" description="Helical" evidence="6">
    <location>
        <begin position="2416"/>
        <end position="2435"/>
    </location>
</feature>
<evidence type="ECO:0000259" key="8">
    <source>
        <dbReference type="PROSITE" id="PS50199"/>
    </source>
</evidence>
<dbReference type="SMART" id="SM00184">
    <property type="entry name" value="RING"/>
    <property type="match status" value="1"/>
</dbReference>
<evidence type="ECO:0000256" key="2">
    <source>
        <dbReference type="ARBA" id="ARBA00022771"/>
    </source>
</evidence>
<dbReference type="GO" id="GO:0008270">
    <property type="term" value="F:zinc ion binding"/>
    <property type="evidence" value="ECO:0007669"/>
    <property type="project" value="UniProtKB-KW"/>
</dbReference>
<feature type="transmembrane region" description="Helical" evidence="6">
    <location>
        <begin position="2196"/>
        <end position="2218"/>
    </location>
</feature>
<protein>
    <submittedName>
        <fullName evidence="9">Uncharacterized protein</fullName>
    </submittedName>
</protein>
<feature type="transmembrane region" description="Helical" evidence="6">
    <location>
        <begin position="2087"/>
        <end position="2107"/>
    </location>
</feature>
<dbReference type="NCBIfam" id="TIGR02452">
    <property type="entry name" value="TIGR02452 family protein"/>
    <property type="match status" value="1"/>
</dbReference>
<feature type="transmembrane region" description="Helical" evidence="6">
    <location>
        <begin position="2163"/>
        <end position="2184"/>
    </location>
</feature>
<feature type="region of interest" description="Disordered" evidence="5">
    <location>
        <begin position="139"/>
        <end position="178"/>
    </location>
</feature>
<feature type="transmembrane region" description="Helical" evidence="6">
    <location>
        <begin position="1857"/>
        <end position="1878"/>
    </location>
</feature>
<feature type="domain" description="RING-type" evidence="7">
    <location>
        <begin position="9"/>
        <end position="52"/>
    </location>
</feature>
<feature type="transmembrane region" description="Helical" evidence="6">
    <location>
        <begin position="2276"/>
        <end position="2299"/>
    </location>
</feature>
<dbReference type="SUPFAM" id="SSF52949">
    <property type="entry name" value="Macro domain-like"/>
    <property type="match status" value="1"/>
</dbReference>
<sequence>MSLLTKSECHICEGELTATDDVILTECHHTFHRSCAQKRLDTRNKSDCPICHQQSAITNALSRDTATTITQSTEDVDDLSENIEEESDPVRQMDSEKSIDTNENCWKCDECSVSNAESIKRCQNCGKLKYDISSTFDEEVTNEESPSSQLSVLVSSKSNTSTYETENKTTKQNMKSIVESDEQKSLDTKFSYEGAKPSAQSGVIVYIIDLPSNINDNIRLANLIQSRMENSLQITPIIVKCYSKLSAGFIYVRDNQIKNRLIDEIKQLALDPVEGTSLISFRDKIELISYIVIDKTNERKNVILPKPDEILKRWIQINHGERTSSCDQVNMQFPNIYRIVSTSFDDSVAVMSNPDFLINKLLAHVYVGAQCRYFEDLPKSITKEQLEMAICDLLGIKILPSFSLHIELNKQTSNACIIAADIARECTARNVLYLDGKSISIKENLAFRLFLHPLNEDHDNNDILNHKIFGGQAKIIGQRRRQLILEISNKKVYDECLTFGVLRIGTKSRLIIENYIPLNDPEELEIDADVWYDSEMMHYKPDIMQFIADLDHPIFRYKWNADAWLQKFQNAKSSIFANDAHSDLSSDQIRHLLQMTVMLNTIGVIRKKTYLINNQQIKLNLDSKLRTIVYNHDSLLELSQSIESSNTPYTETKVKVINADCVFVYEECSKKYKKPLLLNMANATSPGGGYRKGDGAQEENLFRRSDYFRSLDTDLDSIQDEIPGRFYCSNDGKIRSLVDLTTMYPIDEYGAIYTSGLTFFRNSEDKGYEYMDKPLEGVHALAVAAYRNPKLDGNLLSPKYAVGMRKKIENLLSIAHYHKHDCLILSALGCGAFRNPPDHIAKLFRSVIEQYAGFFQTIIFAIIDDHNSGQQHNPDGNFKSFKDELDELRLEPLTPLTQPNTNFGPYRVSPDGLTISDVSIFDLQPCQLGAKCNEIQDSKHSRLYSHPSLCKERSLKGTCTKLNDSIHMSSFIHLNPCKNGAQCKDIDNTKHNQEYEHPSFCPNRNICSDTSDEHENAYRHLPLCKSFLKCLDYQKHVASHCENFRHCNPSCQDGNYCANFHVKQHIENYKHPFPNPCPFTPYHCSWYEQFISASDNDVISGEIEQHCLDFAHVCVLGRNCANNDSLHWEKSIHVRRPICSLGNECTKLIQEDHLSSFTHPNVCDIRFLCKDADKCHDRHDATHMAKFRHIITLEDSGIVRYYNLNQNIDFVQNQKHNVERVRRYVENEKWEPLPSGSIPQNIIDWIRTVQPVHRCRPEIFESILLHGHVMSRDYMDNLKKSPCIIDSILQHNELRRIKYFKEKKCAKDIKEYVTALVIEELEGNNSENTKSDEHSRDNVLISPDGLASKSRKELIRNKEVILSSILSEDEITTIKTKAIEIAQASIKLHSNPAGINHPPDKELGTNRNVFSILGPHLGQYGDVFIVFKREILHHPDSNFTVQAATSYASGRAFKWRPWLGTDPGSQDARVKLFHSTKLHASIPDYEYATALELIATTSQTLKKKSMNIDLPTILKRWLTVDSHMTIEAHLPQLIPLDYIDHIYMSKNIFDAFNNKTRETIKTIFDNRISIQSIESRKEHENFVMKELIDKFGQRDIHSISRPIQGAVITIPATDFNDHFVLPLTISQTYEQYKIDHPQIPTDGTVYIYWQIMNGDMMLTLTNEEINTGEKQPNLRCLTCYIAEKPSRKINSYHEHASYLHSGLLFQHEIVVQEEGFSASSTSFFIGCNTDDFMTFRLEIQRSTGTVTLSHSGSNSIYNHEQICATFSKSDFDLNQLNFIHVSAGARTVPIRNLFVTFEKQSEPFDSIGSNVQTNLSDLPRDVLDDNVTKKLDQSQAVPKPGRSPVITSSNRFIQRPIIKWSLVFLFSLIILSTSFYVLQKRFDVTDKLHSSLNTAMNHFNTKMEDFSSKLINFQPYSISLSNILILLIRFNWIGFFIIINELLLYHGYFVNYTGTYRLFKEKFQDWYATSRLKYGIFILLLLIGPFLLEIFIFYSSTLLKPFLIIMQTFLRYFWLISLITLCESFGDYEYSSSYVRKYQKIKRIIQDWCIKHRIQRTILFLIILAIPFLLDRTILYSLIILNKIVHPLWTSFVFIVRYNWLILIFILDGILTKQTYFTNLSGKYRDRRNNIDNKLSHIFNEKYTRVRQILGNWYKNDNLESRITITTILILPLIIEVIFLYTIPITRTFLFFSWKLLIFLIHYLWLSIIIMINEFIFLENNYFPKYIQLYKSIKENISDWCDDKRFRRVVILVSIVVGPFILEMCFIWFIPMTRLLFFLLWNLCLLLITYCWLVLIVIISKILEENDAFPKYVEKFKSIMDLLERWTGSSNIKFGIVAIVILAAPAFFEHVTIRSMSLREIFIFLLTTRSLFIIRYCWLALIIIISAIFENNEIFPKYVEKFQSIMDRLRRWTGSSNIKVGIVAIVILATPALFEHVTIRSMSLREIFIFLLTTLILFIIRYYWLALIIIISAIFEENKIFPKYVEKFKSIMDPLDRWAGYSKFKGGILWVSVLSGPFALEMSIAWFLPMMKLLFFLLWKLFIILIRYCWLLLLVIGSEILEETGMFPKFVAKYKELKQQVERWSKDDKLKIGIVIFTVLSGPFLLEMFLFYGIKAIVAGIIFVVKKTFFYLASIFGFYCLSRLIHR</sequence>
<comment type="caution">
    <text evidence="9">The sequence shown here is derived from an EMBL/GenBank/DDBJ whole genome shotgun (WGS) entry which is preliminary data.</text>
</comment>
<keyword evidence="6" id="KW-0812">Transmembrane</keyword>
<feature type="transmembrane region" description="Helical" evidence="6">
    <location>
        <begin position="2058"/>
        <end position="2081"/>
    </location>
</feature>
<keyword evidence="2 4" id="KW-0863">Zinc-finger</keyword>
<keyword evidence="6" id="KW-0472">Membrane</keyword>
<name>A0A818EUH0_9BILA</name>
<evidence type="ECO:0000256" key="6">
    <source>
        <dbReference type="SAM" id="Phobius"/>
    </source>
</evidence>
<feature type="region of interest" description="Disordered" evidence="5">
    <location>
        <begin position="70"/>
        <end position="96"/>
    </location>
</feature>
<dbReference type="Gene3D" id="3.40.220.10">
    <property type="entry name" value="Leucine Aminopeptidase, subunit E, domain 1"/>
    <property type="match status" value="1"/>
</dbReference>
<feature type="transmembrane region" description="Helical" evidence="6">
    <location>
        <begin position="2334"/>
        <end position="2353"/>
    </location>
</feature>
<dbReference type="PANTHER" id="PTHR35596">
    <property type="entry name" value="DUF2263 DOMAIN-CONTAINING PROTEIN"/>
    <property type="match status" value="1"/>
</dbReference>
<dbReference type="PROSITE" id="PS50199">
    <property type="entry name" value="ZF_RANBP2_2"/>
    <property type="match status" value="1"/>
</dbReference>
<dbReference type="Proteomes" id="UP000663833">
    <property type="component" value="Unassembled WGS sequence"/>
</dbReference>
<feature type="compositionally biased region" description="Polar residues" evidence="5">
    <location>
        <begin position="159"/>
        <end position="175"/>
    </location>
</feature>
<reference evidence="9" key="1">
    <citation type="submission" date="2021-02" db="EMBL/GenBank/DDBJ databases">
        <authorList>
            <person name="Nowell W R."/>
        </authorList>
    </citation>
    <scope>NUCLEOTIDE SEQUENCE</scope>
</reference>
<dbReference type="EMBL" id="CAJNYD010002954">
    <property type="protein sequence ID" value="CAF3464720.1"/>
    <property type="molecule type" value="Genomic_DNA"/>
</dbReference>
<dbReference type="Pfam" id="PF13639">
    <property type="entry name" value="zf-RING_2"/>
    <property type="match status" value="1"/>
</dbReference>
<dbReference type="InterPro" id="IPR001876">
    <property type="entry name" value="Znf_RanBP2"/>
</dbReference>
<dbReference type="InterPro" id="IPR043472">
    <property type="entry name" value="Macro_dom-like"/>
</dbReference>
<accession>A0A818EUH0</accession>
<feature type="transmembrane region" description="Helical" evidence="6">
    <location>
        <begin position="2447"/>
        <end position="2475"/>
    </location>
</feature>
<evidence type="ECO:0000256" key="1">
    <source>
        <dbReference type="ARBA" id="ARBA00022723"/>
    </source>
</evidence>
<feature type="transmembrane region" description="Helical" evidence="6">
    <location>
        <begin position="2534"/>
        <end position="2556"/>
    </location>
</feature>
<feature type="transmembrane region" description="Helical" evidence="6">
    <location>
        <begin position="2249"/>
        <end position="2270"/>
    </location>
</feature>
<feature type="transmembrane region" description="Helical" evidence="6">
    <location>
        <begin position="1974"/>
        <end position="1996"/>
    </location>
</feature>
<dbReference type="PANTHER" id="PTHR35596:SF1">
    <property type="entry name" value="MICROBIAL-TYPE PARG CATALYTIC DOMAIN-CONTAINING PROTEIN"/>
    <property type="match status" value="1"/>
</dbReference>
<keyword evidence="3" id="KW-0862">Zinc</keyword>
<feature type="domain" description="RanBP2-type" evidence="8">
    <location>
        <begin position="102"/>
        <end position="131"/>
    </location>
</feature>
<dbReference type="PROSITE" id="PS01358">
    <property type="entry name" value="ZF_RANBP2_1"/>
    <property type="match status" value="1"/>
</dbReference>
<feature type="compositionally biased region" description="Acidic residues" evidence="5">
    <location>
        <begin position="74"/>
        <end position="87"/>
    </location>
</feature>
<dbReference type="InterPro" id="IPR019261">
    <property type="entry name" value="PARG_cat_microbial"/>
</dbReference>
<dbReference type="PROSITE" id="PS50089">
    <property type="entry name" value="ZF_RING_2"/>
    <property type="match status" value="1"/>
</dbReference>
<evidence type="ECO:0000313" key="10">
    <source>
        <dbReference type="Proteomes" id="UP000663833"/>
    </source>
</evidence>
<dbReference type="InterPro" id="IPR001841">
    <property type="entry name" value="Znf_RING"/>
</dbReference>
<evidence type="ECO:0000256" key="5">
    <source>
        <dbReference type="SAM" id="MobiDB-lite"/>
    </source>
</evidence>
<keyword evidence="6" id="KW-1133">Transmembrane helix</keyword>
<feature type="transmembrane region" description="Helical" evidence="6">
    <location>
        <begin position="2507"/>
        <end position="2528"/>
    </location>
</feature>
<feature type="compositionally biased region" description="Low complexity" evidence="5">
    <location>
        <begin position="145"/>
        <end position="158"/>
    </location>
</feature>
<feature type="transmembrane region" description="Helical" evidence="6">
    <location>
        <begin position="2617"/>
        <end position="2641"/>
    </location>
</feature>
<proteinExistence type="predicted"/>
<organism evidence="9 10">
    <name type="scientific">Rotaria socialis</name>
    <dbReference type="NCBI Taxonomy" id="392032"/>
    <lineage>
        <taxon>Eukaryota</taxon>
        <taxon>Metazoa</taxon>
        <taxon>Spiralia</taxon>
        <taxon>Gnathifera</taxon>
        <taxon>Rotifera</taxon>
        <taxon>Eurotatoria</taxon>
        <taxon>Bdelloidea</taxon>
        <taxon>Philodinida</taxon>
        <taxon>Philodinidae</taxon>
        <taxon>Rotaria</taxon>
    </lineage>
</organism>
<evidence type="ECO:0000313" key="9">
    <source>
        <dbReference type="EMBL" id="CAF3464720.1"/>
    </source>
</evidence>
<keyword evidence="1" id="KW-0479">Metal-binding</keyword>
<dbReference type="CDD" id="cd16448">
    <property type="entry name" value="RING-H2"/>
    <property type="match status" value="1"/>
</dbReference>
<feature type="transmembrane region" description="Helical" evidence="6">
    <location>
        <begin position="1910"/>
        <end position="1928"/>
    </location>
</feature>
<feature type="transmembrane region" description="Helical" evidence="6">
    <location>
        <begin position="2592"/>
        <end position="2611"/>
    </location>
</feature>
<evidence type="ECO:0000259" key="7">
    <source>
        <dbReference type="PROSITE" id="PS50089"/>
    </source>
</evidence>
<evidence type="ECO:0000256" key="3">
    <source>
        <dbReference type="ARBA" id="ARBA00022833"/>
    </source>
</evidence>